<dbReference type="EMBL" id="JAPNUD010000041">
    <property type="protein sequence ID" value="MDA0642406.1"/>
    <property type="molecule type" value="Genomic_DNA"/>
</dbReference>
<keyword evidence="3" id="KW-1185">Reference proteome</keyword>
<comment type="caution">
    <text evidence="2">The sequence shown here is derived from an EMBL/GenBank/DDBJ whole genome shotgun (WGS) entry which is preliminary data.</text>
</comment>
<reference evidence="2 3" key="1">
    <citation type="submission" date="2022-11" db="EMBL/GenBank/DDBJ databases">
        <title>Nonomuraea corallina sp. nov., a new species of the genus Nonomuraea isolated from sea side sediment in Thai sea.</title>
        <authorList>
            <person name="Ngamcharungchit C."/>
            <person name="Matsumoto A."/>
            <person name="Suriyachadkun C."/>
            <person name="Panbangred W."/>
            <person name="Inahashi Y."/>
            <person name="Intra B."/>
        </authorList>
    </citation>
    <scope>NUCLEOTIDE SEQUENCE [LARGE SCALE GENOMIC DNA]</scope>
    <source>
        <strain evidence="2 3">DSM 43553</strain>
    </source>
</reference>
<evidence type="ECO:0000313" key="2">
    <source>
        <dbReference type="EMBL" id="MDA0642406.1"/>
    </source>
</evidence>
<feature type="region of interest" description="Disordered" evidence="1">
    <location>
        <begin position="132"/>
        <end position="151"/>
    </location>
</feature>
<dbReference type="Proteomes" id="UP001212498">
    <property type="component" value="Unassembled WGS sequence"/>
</dbReference>
<proteinExistence type="predicted"/>
<evidence type="ECO:0000313" key="3">
    <source>
        <dbReference type="Proteomes" id="UP001212498"/>
    </source>
</evidence>
<dbReference type="RefSeq" id="WP_271276945.1">
    <property type="nucleotide sequence ID" value="NZ_BAABFD010000007.1"/>
</dbReference>
<protein>
    <submittedName>
        <fullName evidence="2">Uncharacterized protein</fullName>
    </submittedName>
</protein>
<evidence type="ECO:0000256" key="1">
    <source>
        <dbReference type="SAM" id="MobiDB-lite"/>
    </source>
</evidence>
<name>A0ABT4SYR6_9ACTN</name>
<sequence length="151" mass="16596">MTDQHGSGDPDPAHRRPPGVTDEVVEALGLFSEALEKIHRARGHLYAFHQLTGGADNALDEVAELLRGAGHGELAGRIERELIGLNVLEGRWTFQVVEEYDAGYYATFQRLEAEARDRLVGGRTHVYEAEMKARRRTRGLPGHESAPGAAT</sequence>
<organism evidence="2 3">
    <name type="scientific">Nonomuraea ferruginea</name>
    <dbReference type="NCBI Taxonomy" id="46174"/>
    <lineage>
        <taxon>Bacteria</taxon>
        <taxon>Bacillati</taxon>
        <taxon>Actinomycetota</taxon>
        <taxon>Actinomycetes</taxon>
        <taxon>Streptosporangiales</taxon>
        <taxon>Streptosporangiaceae</taxon>
        <taxon>Nonomuraea</taxon>
    </lineage>
</organism>
<accession>A0ABT4SYR6</accession>
<gene>
    <name evidence="2" type="ORF">OUY24_17360</name>
</gene>